<dbReference type="AlphaFoldDB" id="A0A9E2S9N9"/>
<reference evidence="2" key="1">
    <citation type="submission" date="2021-06" db="EMBL/GenBank/DDBJ databases">
        <authorList>
            <person name="Huq M.A."/>
        </authorList>
    </citation>
    <scope>NUCLEOTIDE SEQUENCE</scope>
    <source>
        <strain evidence="2">MAH-26</strain>
    </source>
</reference>
<keyword evidence="1" id="KW-0732">Signal</keyword>
<keyword evidence="3" id="KW-1185">Reference proteome</keyword>
<accession>A0A9E2S9N9</accession>
<comment type="caution">
    <text evidence="2">The sequence shown here is derived from an EMBL/GenBank/DDBJ whole genome shotgun (WGS) entry which is preliminary data.</text>
</comment>
<proteinExistence type="predicted"/>
<dbReference type="EMBL" id="JAHSPG010000010">
    <property type="protein sequence ID" value="MBV4358152.1"/>
    <property type="molecule type" value="Genomic_DNA"/>
</dbReference>
<protein>
    <submittedName>
        <fullName evidence="2">DUF2490 domain-containing protein</fullName>
    </submittedName>
</protein>
<evidence type="ECO:0000313" key="2">
    <source>
        <dbReference type="EMBL" id="MBV4358152.1"/>
    </source>
</evidence>
<dbReference type="Pfam" id="PF10677">
    <property type="entry name" value="DUF2490"/>
    <property type="match status" value="1"/>
</dbReference>
<dbReference type="Proteomes" id="UP000812270">
    <property type="component" value="Unassembled WGS sequence"/>
</dbReference>
<evidence type="ECO:0000313" key="3">
    <source>
        <dbReference type="Proteomes" id="UP000812270"/>
    </source>
</evidence>
<dbReference type="InterPro" id="IPR019619">
    <property type="entry name" value="DUF2490"/>
</dbReference>
<sequence length="254" mass="29573">MKKRLSAICFIFLLLTSGKLFAQATKQVTHQYQTWLGYMTSAQISEKLSLWNDAHWVFNHGFFIVRTGLTYNFPKTAITGGYAYARLPISGQDGLPRQEHRPWAQVVFTVPLSHNFSLTERVRYDARFRQDVVNGKTTDTYSFVNRIRFQINLRKSIPQWKFDGNEPFVALADEVLINFGKEIVYNTFDQNRISLMVGLKRKNIQYMTGYMSRFVQNSSGNSYTQNNTWVVWVVQKFSFRKKKPNTQMDMPGAD</sequence>
<organism evidence="2 3">
    <name type="scientific">Pinibacter aurantiacus</name>
    <dbReference type="NCBI Taxonomy" id="2851599"/>
    <lineage>
        <taxon>Bacteria</taxon>
        <taxon>Pseudomonadati</taxon>
        <taxon>Bacteroidota</taxon>
        <taxon>Chitinophagia</taxon>
        <taxon>Chitinophagales</taxon>
        <taxon>Chitinophagaceae</taxon>
        <taxon>Pinibacter</taxon>
    </lineage>
</organism>
<feature type="chain" id="PRO_5039087344" evidence="1">
    <location>
        <begin position="23"/>
        <end position="254"/>
    </location>
</feature>
<gene>
    <name evidence="2" type="ORF">KTO63_13385</name>
</gene>
<feature type="signal peptide" evidence="1">
    <location>
        <begin position="1"/>
        <end position="22"/>
    </location>
</feature>
<dbReference type="RefSeq" id="WP_217791836.1">
    <property type="nucleotide sequence ID" value="NZ_JAHSPG010000010.1"/>
</dbReference>
<evidence type="ECO:0000256" key="1">
    <source>
        <dbReference type="SAM" id="SignalP"/>
    </source>
</evidence>
<name>A0A9E2S9N9_9BACT</name>